<dbReference type="InterPro" id="IPR029045">
    <property type="entry name" value="ClpP/crotonase-like_dom_sf"/>
</dbReference>
<sequence>MSVRVEKNGPVTTVILHRPEVRNAVDAGTAQALADAFRAFDADPDARVGVLYGDAGTFCAGADLKAVSEGRLLRLEPDGDGPMGPSRMRLSKPVVAALSGHAVAGGLELALWCDLRVAEEDAVLGVFCRRWGVPLIDGGTVRLPRLIGLSRALDLILTGRAVSAAEALGMGLVNRVVPKGEARAAAESLAAQIAAFPQACMNADRASAYAQADLAFEDAMRQEFQGGVKVLQTESIPGATRFARGAGRHGRFE</sequence>
<dbReference type="Gene3D" id="3.90.226.10">
    <property type="entry name" value="2-enoyl-CoA Hydratase, Chain A, domain 1"/>
    <property type="match status" value="1"/>
</dbReference>
<name>A0A7Y4NGJ4_9BACT</name>
<dbReference type="NCBIfam" id="NF006108">
    <property type="entry name" value="PRK08259.1"/>
    <property type="match status" value="1"/>
</dbReference>
<dbReference type="InterPro" id="IPR018376">
    <property type="entry name" value="Enoyl-CoA_hyd/isom_CS"/>
</dbReference>
<evidence type="ECO:0000256" key="1">
    <source>
        <dbReference type="ARBA" id="ARBA00005254"/>
    </source>
</evidence>
<protein>
    <submittedName>
        <fullName evidence="3">Crotonase/enoyl-CoA hydratase family protein</fullName>
    </submittedName>
</protein>
<organism evidence="3 4">
    <name type="scientific">Corallococcus exercitus</name>
    <dbReference type="NCBI Taxonomy" id="2316736"/>
    <lineage>
        <taxon>Bacteria</taxon>
        <taxon>Pseudomonadati</taxon>
        <taxon>Myxococcota</taxon>
        <taxon>Myxococcia</taxon>
        <taxon>Myxococcales</taxon>
        <taxon>Cystobacterineae</taxon>
        <taxon>Myxococcaceae</taxon>
        <taxon>Corallococcus</taxon>
    </lineage>
</organism>
<accession>A0A7Y4NGJ4</accession>
<proteinExistence type="inferred from homology"/>
<dbReference type="PANTHER" id="PTHR43802">
    <property type="entry name" value="ENOYL-COA HYDRATASE"/>
    <property type="match status" value="1"/>
</dbReference>
<dbReference type="SUPFAM" id="SSF52096">
    <property type="entry name" value="ClpP/crotonase"/>
    <property type="match status" value="1"/>
</dbReference>
<gene>
    <name evidence="3" type="ORF">HNS30_31955</name>
</gene>
<evidence type="ECO:0000313" key="4">
    <source>
        <dbReference type="Proteomes" id="UP000528460"/>
    </source>
</evidence>
<reference evidence="3 4" key="1">
    <citation type="submission" date="2020-05" db="EMBL/GenBank/DDBJ databases">
        <authorList>
            <person name="Whitworth D."/>
        </authorList>
    </citation>
    <scope>NUCLEOTIDE SEQUENCE [LARGE SCALE GENOMIC DNA]</scope>
    <source>
        <strain evidence="3 4">CA046A</strain>
    </source>
</reference>
<evidence type="ECO:0000313" key="3">
    <source>
        <dbReference type="EMBL" id="NOK13673.1"/>
    </source>
</evidence>
<dbReference type="Gene3D" id="1.10.287.2460">
    <property type="match status" value="1"/>
</dbReference>
<dbReference type="EMBL" id="JABFJW010000355">
    <property type="protein sequence ID" value="NOK13673.1"/>
    <property type="molecule type" value="Genomic_DNA"/>
</dbReference>
<comment type="caution">
    <text evidence="3">The sequence shown here is derived from an EMBL/GenBank/DDBJ whole genome shotgun (WGS) entry which is preliminary data.</text>
</comment>
<dbReference type="PROSITE" id="PS00166">
    <property type="entry name" value="ENOYL_COA_HYDRATASE"/>
    <property type="match status" value="1"/>
</dbReference>
<dbReference type="AlphaFoldDB" id="A0A7Y4NGJ4"/>
<dbReference type="Proteomes" id="UP000528460">
    <property type="component" value="Unassembled WGS sequence"/>
</dbReference>
<dbReference type="RefSeq" id="WP_171420828.1">
    <property type="nucleotide sequence ID" value="NZ_JABFJW010000355.1"/>
</dbReference>
<evidence type="ECO:0000256" key="2">
    <source>
        <dbReference type="RuleBase" id="RU003707"/>
    </source>
</evidence>
<dbReference type="PANTHER" id="PTHR43802:SF1">
    <property type="entry name" value="IP11341P-RELATED"/>
    <property type="match status" value="1"/>
</dbReference>
<dbReference type="Pfam" id="PF00378">
    <property type="entry name" value="ECH_1"/>
    <property type="match status" value="1"/>
</dbReference>
<dbReference type="CDD" id="cd06558">
    <property type="entry name" value="crotonase-like"/>
    <property type="match status" value="1"/>
</dbReference>
<dbReference type="InterPro" id="IPR001753">
    <property type="entry name" value="Enoyl-CoA_hydra/iso"/>
</dbReference>
<dbReference type="GO" id="GO:0003824">
    <property type="term" value="F:catalytic activity"/>
    <property type="evidence" value="ECO:0007669"/>
    <property type="project" value="InterPro"/>
</dbReference>
<comment type="similarity">
    <text evidence="1 2">Belongs to the enoyl-CoA hydratase/isomerase family.</text>
</comment>